<proteinExistence type="predicted"/>
<evidence type="ECO:0000313" key="1">
    <source>
        <dbReference type="EMBL" id="GAA6113675.1"/>
    </source>
</evidence>
<evidence type="ECO:0000313" key="2">
    <source>
        <dbReference type="Proteomes" id="UP001438112"/>
    </source>
</evidence>
<dbReference type="SUPFAM" id="SSF75011">
    <property type="entry name" value="3-carboxy-cis,cis-mucoante lactonizing enzyme"/>
    <property type="match status" value="1"/>
</dbReference>
<organism evidence="1 2">
    <name type="scientific">Apilactobacillus apinorum</name>
    <dbReference type="NCBI Taxonomy" id="1218495"/>
    <lineage>
        <taxon>Bacteria</taxon>
        <taxon>Bacillati</taxon>
        <taxon>Bacillota</taxon>
        <taxon>Bacilli</taxon>
        <taxon>Lactobacillales</taxon>
        <taxon>Lactobacillaceae</taxon>
        <taxon>Apilactobacillus</taxon>
    </lineage>
</organism>
<keyword evidence="2" id="KW-1185">Reference proteome</keyword>
<gene>
    <name evidence="1" type="ORF">AP20H10_00380</name>
</gene>
<dbReference type="Proteomes" id="UP001438112">
    <property type="component" value="Unassembled WGS sequence"/>
</dbReference>
<dbReference type="EMBL" id="BAABVV010000010">
    <property type="protein sequence ID" value="GAA6113675.1"/>
    <property type="molecule type" value="Genomic_DNA"/>
</dbReference>
<accession>A0ABP9ZFU8</accession>
<sequence length="362" mass="40060">MNYRRELSTILFLGLTLLLLALGVNAHAGVRSYTQKGVALRGGTATYFVNNTNYAIVPKYSYGSSNGYYESGTYQNQPYYMLATGGNFRRNAKTSYYLPVSYNSSGDMANPQSVAVSKSGQYAYVMYPGFSSGIVRYDLWKLNSLGVNTTNMAALRYGLKRRDPQIMAAVKFGPSLNVGHGQSLALNPKTNRLWFIRMDVVTRRPVFVEVSANTLAPIKEIKTTFSHSYSINNELAFDNNGNAYTYVKYRPSRRHAGSIVIFKGKIYAKSAKFKAIKQGIANGPGVQTQGMSYNPANNRLYLISDGVITSVPVSKLGHLKNKDVRTTRFGTNLEFEGLAFTSSGTGYIMTIRGAQLFTIENF</sequence>
<name>A0ABP9ZFU8_9LACO</name>
<evidence type="ECO:0008006" key="3">
    <source>
        <dbReference type="Google" id="ProtNLM"/>
    </source>
</evidence>
<protein>
    <recommendedName>
        <fullName evidence="3">Extracellular protein</fullName>
    </recommendedName>
</protein>
<comment type="caution">
    <text evidence="1">The sequence shown here is derived from an EMBL/GenBank/DDBJ whole genome shotgun (WGS) entry which is preliminary data.</text>
</comment>
<reference evidence="1 2" key="1">
    <citation type="submission" date="2024-03" db="EMBL/GenBank/DDBJ databases">
        <title>Inconsistent identification of Apilactobacillus kunkeei-related strains obtained by well-developed overall genome related indices.</title>
        <authorList>
            <person name="Maeno S."/>
            <person name="Endo A."/>
        </authorList>
    </citation>
    <scope>NUCLEOTIDE SEQUENCE [LARGE SCALE GENOMIC DNA]</scope>
    <source>
        <strain evidence="1 2">20H-10</strain>
    </source>
</reference>
<dbReference type="RefSeq" id="WP_353317208.1">
    <property type="nucleotide sequence ID" value="NZ_BAABVV010000010.1"/>
</dbReference>